<proteinExistence type="predicted"/>
<dbReference type="PANTHER" id="PTHR48037">
    <property type="entry name" value="ATPASE E1"/>
    <property type="match status" value="1"/>
</dbReference>
<dbReference type="InterPro" id="IPR012677">
    <property type="entry name" value="Nucleotide-bd_a/b_plait_sf"/>
</dbReference>
<dbReference type="Proteomes" id="UP000053664">
    <property type="component" value="Unassembled WGS sequence"/>
</dbReference>
<sequence>MSTERSTTIFVGGLSDAATEQTLHSYFSPFGDILEINIPKAEGGRARGFGFVVFSSPREVEDAVDNMHLNEILGRVVNVNIARPMKTSAGGRGPVWQDEDWIKQHALKPDTIGQDPSAAATAGSEDTNGAQP</sequence>
<dbReference type="Gene3D" id="3.30.70.330">
    <property type="match status" value="1"/>
</dbReference>
<evidence type="ECO:0000259" key="3">
    <source>
        <dbReference type="PROSITE" id="PS50102"/>
    </source>
</evidence>
<dbReference type="GO" id="GO:0003723">
    <property type="term" value="F:RNA binding"/>
    <property type="evidence" value="ECO:0007669"/>
    <property type="project" value="UniProtKB-UniRule"/>
</dbReference>
<dbReference type="InterPro" id="IPR035979">
    <property type="entry name" value="RBD_domain_sf"/>
</dbReference>
<dbReference type="KEGG" id="pfp:PFL1_05529"/>
<reference evidence="4 5" key="1">
    <citation type="journal article" date="2013" name="Plant Cell">
        <title>The transition from a phytopathogenic smut ancestor to an anamorphic biocontrol agent deciphered by comparative whole-genome analysis.</title>
        <authorList>
            <person name="Lefebvre F."/>
            <person name="Joly D.L."/>
            <person name="Labbe C."/>
            <person name="Teichmann B."/>
            <person name="Linning R."/>
            <person name="Belzile F."/>
            <person name="Bakkeren G."/>
            <person name="Belanger R.R."/>
        </authorList>
    </citation>
    <scope>NUCLEOTIDE SEQUENCE [LARGE SCALE GENOMIC DNA]</scope>
    <source>
        <strain evidence="4 5">PF-1</strain>
    </source>
</reference>
<dbReference type="PANTHER" id="PTHR48037:SF1">
    <property type="entry name" value="RRM DOMAIN-CONTAINING PROTEIN"/>
    <property type="match status" value="1"/>
</dbReference>
<dbReference type="EMBL" id="KE361642">
    <property type="protein sequence ID" value="EPQ26894.1"/>
    <property type="molecule type" value="Genomic_DNA"/>
</dbReference>
<evidence type="ECO:0000313" key="4">
    <source>
        <dbReference type="EMBL" id="EPQ26894.1"/>
    </source>
</evidence>
<evidence type="ECO:0000313" key="5">
    <source>
        <dbReference type="Proteomes" id="UP000053664"/>
    </source>
</evidence>
<dbReference type="SMART" id="SM00360">
    <property type="entry name" value="RRM"/>
    <property type="match status" value="1"/>
</dbReference>
<feature type="domain" description="RRM" evidence="3">
    <location>
        <begin position="7"/>
        <end position="84"/>
    </location>
</feature>
<gene>
    <name evidence="4" type="ORF">PFL1_05529</name>
</gene>
<accession>A0A061H3I2</accession>
<dbReference type="SUPFAM" id="SSF54928">
    <property type="entry name" value="RNA-binding domain, RBD"/>
    <property type="match status" value="1"/>
</dbReference>
<evidence type="ECO:0000256" key="2">
    <source>
        <dbReference type="SAM" id="MobiDB-lite"/>
    </source>
</evidence>
<name>A0A061H3I2_9BASI</name>
<dbReference type="OrthoDB" id="407442at2759"/>
<dbReference type="HOGENOM" id="CLU_012062_27_1_1"/>
<protein>
    <recommendedName>
        <fullName evidence="3">RRM domain-containing protein</fullName>
    </recommendedName>
</protein>
<feature type="region of interest" description="Disordered" evidence="2">
    <location>
        <begin position="107"/>
        <end position="132"/>
    </location>
</feature>
<dbReference type="eggNOG" id="KOG0111">
    <property type="taxonomic scope" value="Eukaryota"/>
</dbReference>
<organism evidence="4 5">
    <name type="scientific">Pseudozyma flocculosa PF-1</name>
    <dbReference type="NCBI Taxonomy" id="1277687"/>
    <lineage>
        <taxon>Eukaryota</taxon>
        <taxon>Fungi</taxon>
        <taxon>Dikarya</taxon>
        <taxon>Basidiomycota</taxon>
        <taxon>Ustilaginomycotina</taxon>
        <taxon>Ustilaginomycetes</taxon>
        <taxon>Ustilaginales</taxon>
        <taxon>Ustilaginaceae</taxon>
        <taxon>Pseudozyma</taxon>
    </lineage>
</organism>
<dbReference type="AlphaFoldDB" id="A0A061H3I2"/>
<evidence type="ECO:0000256" key="1">
    <source>
        <dbReference type="PROSITE-ProRule" id="PRU00176"/>
    </source>
</evidence>
<dbReference type="InterPro" id="IPR000504">
    <property type="entry name" value="RRM_dom"/>
</dbReference>
<dbReference type="RefSeq" id="XP_007881256.1">
    <property type="nucleotide sequence ID" value="XM_007883065.1"/>
</dbReference>
<dbReference type="PROSITE" id="PS50102">
    <property type="entry name" value="RRM"/>
    <property type="match status" value="1"/>
</dbReference>
<dbReference type="Pfam" id="PF00076">
    <property type="entry name" value="RRM_1"/>
    <property type="match status" value="1"/>
</dbReference>
<dbReference type="GeneID" id="19319619"/>
<keyword evidence="1" id="KW-0694">RNA-binding</keyword>